<reference evidence="1 2" key="1">
    <citation type="submission" date="2019-02" db="EMBL/GenBank/DDBJ databases">
        <title>Deep-cultivation of Planctomycetes and their phenomic and genomic characterization uncovers novel biology.</title>
        <authorList>
            <person name="Wiegand S."/>
            <person name="Jogler M."/>
            <person name="Boedeker C."/>
            <person name="Pinto D."/>
            <person name="Vollmers J."/>
            <person name="Rivas-Marin E."/>
            <person name="Kohn T."/>
            <person name="Peeters S.H."/>
            <person name="Heuer A."/>
            <person name="Rast P."/>
            <person name="Oberbeckmann S."/>
            <person name="Bunk B."/>
            <person name="Jeske O."/>
            <person name="Meyerdierks A."/>
            <person name="Storesund J.E."/>
            <person name="Kallscheuer N."/>
            <person name="Luecker S."/>
            <person name="Lage O.M."/>
            <person name="Pohl T."/>
            <person name="Merkel B.J."/>
            <person name="Hornburger P."/>
            <person name="Mueller R.-W."/>
            <person name="Bruemmer F."/>
            <person name="Labrenz M."/>
            <person name="Spormann A.M."/>
            <person name="Op den Camp H."/>
            <person name="Overmann J."/>
            <person name="Amann R."/>
            <person name="Jetten M.S.M."/>
            <person name="Mascher T."/>
            <person name="Medema M.H."/>
            <person name="Devos D.P."/>
            <person name="Kaster A.-K."/>
            <person name="Ovreas L."/>
            <person name="Rohde M."/>
            <person name="Galperin M.Y."/>
            <person name="Jogler C."/>
        </authorList>
    </citation>
    <scope>NUCLEOTIDE SEQUENCE [LARGE SCALE GENOMIC DNA]</scope>
    <source>
        <strain evidence="1 2">FF011L</strain>
    </source>
</reference>
<evidence type="ECO:0000313" key="1">
    <source>
        <dbReference type="EMBL" id="QDS96112.1"/>
    </source>
</evidence>
<proteinExistence type="predicted"/>
<name>A0A517MMK6_9BACT</name>
<keyword evidence="2" id="KW-1185">Reference proteome</keyword>
<gene>
    <name evidence="1" type="ORF">FF011L_49190</name>
</gene>
<protein>
    <recommendedName>
        <fullName evidence="3">Transmembrane protein</fullName>
    </recommendedName>
</protein>
<evidence type="ECO:0008006" key="3">
    <source>
        <dbReference type="Google" id="ProtNLM"/>
    </source>
</evidence>
<evidence type="ECO:0000313" key="2">
    <source>
        <dbReference type="Proteomes" id="UP000320672"/>
    </source>
</evidence>
<sequence length="284" mass="30006" precursor="true">MFRRPSNRVSDFQLIRGVAPLLGICITFAFVATANAGFTSPYLNHGHLLNQQVQEVGRGAIVASASDDFQLGLHNSTLVLSACREKNSQEPLLLDSVVLNWSEAIDALSLGNLEVPAFSWDLSLLAASSPEEPQEVPCREMLVAGLPCGGSQDKESECGEGSRSCSLAGSGSSQHGQFAGLSGRKSSAATRRLIRGCATEMASGSSCAFSNSIQANLTLVSCIGTGVFSFLPSVGMSHRVYKTTGSLSRYRRDVVTVLCVPQAVCRATGAKVFGSSSHLKGEWI</sequence>
<accession>A0A517MMK6</accession>
<organism evidence="1 2">
    <name type="scientific">Roseimaritima multifibrata</name>
    <dbReference type="NCBI Taxonomy" id="1930274"/>
    <lineage>
        <taxon>Bacteria</taxon>
        <taxon>Pseudomonadati</taxon>
        <taxon>Planctomycetota</taxon>
        <taxon>Planctomycetia</taxon>
        <taxon>Pirellulales</taxon>
        <taxon>Pirellulaceae</taxon>
        <taxon>Roseimaritima</taxon>
    </lineage>
</organism>
<dbReference type="AlphaFoldDB" id="A0A517MMK6"/>
<dbReference type="KEGG" id="rml:FF011L_49190"/>
<dbReference type="Proteomes" id="UP000320672">
    <property type="component" value="Chromosome"/>
</dbReference>
<dbReference type="EMBL" id="CP036262">
    <property type="protein sequence ID" value="QDS96112.1"/>
    <property type="molecule type" value="Genomic_DNA"/>
</dbReference>